<protein>
    <recommendedName>
        <fullName evidence="3">Ricin B lectin domain-containing protein</fullName>
    </recommendedName>
</protein>
<dbReference type="AlphaFoldDB" id="A0A4Y7PGD1"/>
<gene>
    <name evidence="1" type="ORF">BD410DRAFT_846010</name>
</gene>
<reference evidence="1 2" key="1">
    <citation type="submission" date="2018-06" db="EMBL/GenBank/DDBJ databases">
        <title>A transcriptomic atlas of mushroom development highlights an independent origin of complex multicellularity.</title>
        <authorList>
            <consortium name="DOE Joint Genome Institute"/>
            <person name="Krizsan K."/>
            <person name="Almasi E."/>
            <person name="Merenyi Z."/>
            <person name="Sahu N."/>
            <person name="Viragh M."/>
            <person name="Koszo T."/>
            <person name="Mondo S."/>
            <person name="Kiss B."/>
            <person name="Balint B."/>
            <person name="Kues U."/>
            <person name="Barry K."/>
            <person name="Hegedus J.C."/>
            <person name="Henrissat B."/>
            <person name="Johnson J."/>
            <person name="Lipzen A."/>
            <person name="Ohm R."/>
            <person name="Nagy I."/>
            <person name="Pangilinan J."/>
            <person name="Yan J."/>
            <person name="Xiong Y."/>
            <person name="Grigoriev I.V."/>
            <person name="Hibbett D.S."/>
            <person name="Nagy L.G."/>
        </authorList>
    </citation>
    <scope>NUCLEOTIDE SEQUENCE [LARGE SCALE GENOMIC DNA]</scope>
    <source>
        <strain evidence="1 2">SZMC22713</strain>
    </source>
</reference>
<proteinExistence type="predicted"/>
<keyword evidence="2" id="KW-1185">Reference proteome</keyword>
<dbReference type="SUPFAM" id="SSF50370">
    <property type="entry name" value="Ricin B-like lectins"/>
    <property type="match status" value="1"/>
</dbReference>
<dbReference type="InterPro" id="IPR035992">
    <property type="entry name" value="Ricin_B-like_lectins"/>
</dbReference>
<dbReference type="EMBL" id="ML170336">
    <property type="protein sequence ID" value="TDL14463.1"/>
    <property type="molecule type" value="Genomic_DNA"/>
</dbReference>
<evidence type="ECO:0000313" key="1">
    <source>
        <dbReference type="EMBL" id="TDL14463.1"/>
    </source>
</evidence>
<name>A0A4Y7PGD1_9AGAM</name>
<dbReference type="VEuPathDB" id="FungiDB:BD410DRAFT_846010"/>
<accession>A0A4Y7PGD1</accession>
<dbReference type="STRING" id="50990.A0A4Y7PGD1"/>
<dbReference type="Proteomes" id="UP000294933">
    <property type="component" value="Unassembled WGS sequence"/>
</dbReference>
<evidence type="ECO:0000313" key="2">
    <source>
        <dbReference type="Proteomes" id="UP000294933"/>
    </source>
</evidence>
<evidence type="ECO:0008006" key="3">
    <source>
        <dbReference type="Google" id="ProtNLM"/>
    </source>
</evidence>
<organism evidence="1 2">
    <name type="scientific">Rickenella mellea</name>
    <dbReference type="NCBI Taxonomy" id="50990"/>
    <lineage>
        <taxon>Eukaryota</taxon>
        <taxon>Fungi</taxon>
        <taxon>Dikarya</taxon>
        <taxon>Basidiomycota</taxon>
        <taxon>Agaricomycotina</taxon>
        <taxon>Agaricomycetes</taxon>
        <taxon>Hymenochaetales</taxon>
        <taxon>Rickenellaceae</taxon>
        <taxon>Rickenella</taxon>
    </lineage>
</organism>
<dbReference type="OrthoDB" id="3266227at2759"/>
<dbReference type="Gene3D" id="2.80.10.50">
    <property type="match status" value="1"/>
</dbReference>
<sequence length="138" mass="14900">MSPPTGTYQIKNADYKSLAYIPDVNDGSSVAASKDSSNISLNWNVTKLSNGNYTIQNYQHVSYASCGDPAQRNDHVVGRGAAKQWILTEASTKNQYTIAPSDSAALHWGLPNGDEGKAVVLAEAATEPKNQWIFQPTV</sequence>